<proteinExistence type="predicted"/>
<comment type="caution">
    <text evidence="2">The sequence shown here is derived from an EMBL/GenBank/DDBJ whole genome shotgun (WGS) entry which is preliminary data.</text>
</comment>
<feature type="compositionally biased region" description="Basic and acidic residues" evidence="1">
    <location>
        <begin position="30"/>
        <end position="48"/>
    </location>
</feature>
<gene>
    <name evidence="2" type="ORF">SLS60_008456</name>
</gene>
<feature type="region of interest" description="Disordered" evidence="1">
    <location>
        <begin position="30"/>
        <end position="93"/>
    </location>
</feature>
<name>A0ABR3R0M2_9PLEO</name>
<organism evidence="2 3">
    <name type="scientific">Paraconiothyrium brasiliense</name>
    <dbReference type="NCBI Taxonomy" id="300254"/>
    <lineage>
        <taxon>Eukaryota</taxon>
        <taxon>Fungi</taxon>
        <taxon>Dikarya</taxon>
        <taxon>Ascomycota</taxon>
        <taxon>Pezizomycotina</taxon>
        <taxon>Dothideomycetes</taxon>
        <taxon>Pleosporomycetidae</taxon>
        <taxon>Pleosporales</taxon>
        <taxon>Massarineae</taxon>
        <taxon>Didymosphaeriaceae</taxon>
        <taxon>Paraconiothyrium</taxon>
    </lineage>
</organism>
<reference evidence="2 3" key="1">
    <citation type="submission" date="2024-02" db="EMBL/GenBank/DDBJ databases">
        <title>De novo assembly and annotation of 12 fungi associated with fruit tree decline syndrome in Ontario, Canada.</title>
        <authorList>
            <person name="Sulman M."/>
            <person name="Ellouze W."/>
            <person name="Ilyukhin E."/>
        </authorList>
    </citation>
    <scope>NUCLEOTIDE SEQUENCE [LARGE SCALE GENOMIC DNA]</scope>
    <source>
        <strain evidence="2 3">M42-189</strain>
    </source>
</reference>
<evidence type="ECO:0000313" key="2">
    <source>
        <dbReference type="EMBL" id="KAL1597968.1"/>
    </source>
</evidence>
<protein>
    <submittedName>
        <fullName evidence="2">Uncharacterized protein</fullName>
    </submittedName>
</protein>
<accession>A0ABR3R0M2</accession>
<feature type="compositionally biased region" description="Basic and acidic residues" evidence="1">
    <location>
        <begin position="82"/>
        <end position="93"/>
    </location>
</feature>
<dbReference type="Proteomes" id="UP001521785">
    <property type="component" value="Unassembled WGS sequence"/>
</dbReference>
<keyword evidence="3" id="KW-1185">Reference proteome</keyword>
<sequence>MTSKVSSTRFNEDNLQMDFVHPSVEVEFQDLRQDSAEPPLRHTAEKTIRSQLAGITAPLRDDDTSESSDVDEEASADISRWGLDDPPKSTDHDSDLLDLRFDLGAEEIGYFGEAMYGMNNRDEDGFWSQYPGLD</sequence>
<feature type="compositionally biased region" description="Acidic residues" evidence="1">
    <location>
        <begin position="63"/>
        <end position="75"/>
    </location>
</feature>
<evidence type="ECO:0000256" key="1">
    <source>
        <dbReference type="SAM" id="MobiDB-lite"/>
    </source>
</evidence>
<evidence type="ECO:0000313" key="3">
    <source>
        <dbReference type="Proteomes" id="UP001521785"/>
    </source>
</evidence>
<dbReference type="EMBL" id="JAKJXO020000012">
    <property type="protein sequence ID" value="KAL1597968.1"/>
    <property type="molecule type" value="Genomic_DNA"/>
</dbReference>